<dbReference type="Pfam" id="PF13751">
    <property type="entry name" value="DDE_Tnp_1_6"/>
    <property type="match status" value="1"/>
</dbReference>
<dbReference type="PANTHER" id="PTHR33408">
    <property type="entry name" value="TRANSPOSASE"/>
    <property type="match status" value="1"/>
</dbReference>
<sequence length="352" mass="37825">MGWFGRDIPGGKDLIAVHATGYDYTRTGKPDIVWDDSEAKGSLVSALVADALALLAAVDPDALDAKAADAYALLALVAGQDVEPADGSDGTDGRWQIARKVAPDRVISTVDPDARHAHKTREDRRDGYKAHIVIEPDTGLVTAAVITKAAGKGASDAEAGAMLLGQDRTIATEIQVLADSAYGTGELLRDLATAGHTALIKPKPLARAIEGGFTIDDFAYDQLAGTLRCPNGLLRAITAKGRATFGAGCTGCPIRSRCTAAAQGRKVHLHPEHALMREHRAAARKDSFQADYTRHRPMVERSIAWLVKDNRRLRYRGTTKNHAWWQLRTAAVNLKRLLKLGLTIENGSWATA</sequence>
<evidence type="ECO:0000259" key="1">
    <source>
        <dbReference type="Pfam" id="PF13751"/>
    </source>
</evidence>
<protein>
    <recommendedName>
        <fullName evidence="1">Transposase DDE domain-containing protein</fullName>
    </recommendedName>
</protein>
<organism evidence="2">
    <name type="scientific">Arthrobacter sp. 68b</name>
    <dbReference type="NCBI Taxonomy" id="311808"/>
    <lineage>
        <taxon>Bacteria</taxon>
        <taxon>Bacillati</taxon>
        <taxon>Actinomycetota</taxon>
        <taxon>Actinomycetes</taxon>
        <taxon>Micrococcales</taxon>
        <taxon>Micrococcaceae</taxon>
        <taxon>Arthrobacter</taxon>
    </lineage>
</organism>
<reference evidence="2" key="1">
    <citation type="journal article" date="2011" name="Biologija">
        <title>Analysis of phthalate degradation operon from Arthrobacter sp. 68b.</title>
        <authorList>
            <person name="Stanislauskiene R."/>
            <person name="Rudenkov M."/>
            <person name="Karvelis L."/>
            <person name="Gasparaviciute R."/>
            <person name="Meskiene R."/>
            <person name="Casaite V."/>
            <person name="Meskys R."/>
        </authorList>
    </citation>
    <scope>NUCLEOTIDE SEQUENCE</scope>
    <source>
        <strain evidence="2">68b</strain>
        <plasmid evidence="2">p2MP</plasmid>
    </source>
</reference>
<feature type="domain" description="Transposase DDE" evidence="1">
    <location>
        <begin position="246"/>
        <end position="338"/>
    </location>
</feature>
<dbReference type="AlphaFoldDB" id="A0A0F7CQW3"/>
<reference evidence="2" key="2">
    <citation type="submission" date="2014-02" db="EMBL/GenBank/DDBJ databases">
        <title>Plasmid-mediated 2-methylpyridine and pyridine degradation in Arthrobacter sp. 68b.</title>
        <authorList>
            <person name="Stanislauskiene R."/>
            <person name="Rutkiene R."/>
            <person name="Gasparaviciute R."/>
            <person name="Meskiene R."/>
            <person name="Bachamatova I."/>
            <person name="Marcinkeviciene L."/>
            <person name="Meskys R."/>
        </authorList>
    </citation>
    <scope>NUCLEOTIDE SEQUENCE</scope>
    <source>
        <strain evidence="2">68b</strain>
        <plasmid evidence="2">p2MP</plasmid>
    </source>
</reference>
<name>A0A0F7CQW3_9MICC</name>
<evidence type="ECO:0000313" key="2">
    <source>
        <dbReference type="EMBL" id="AKG47433.1"/>
    </source>
</evidence>
<geneLocation type="plasmid" evidence="2">
    <name>p2MP</name>
</geneLocation>
<dbReference type="PANTHER" id="PTHR33408:SF2">
    <property type="entry name" value="TRANSPOSASE DDE DOMAIN-CONTAINING PROTEIN"/>
    <property type="match status" value="1"/>
</dbReference>
<dbReference type="EMBL" id="KJ410765">
    <property type="protein sequence ID" value="AKG47433.1"/>
    <property type="molecule type" value="Genomic_DNA"/>
</dbReference>
<proteinExistence type="predicted"/>
<accession>A0A0F7CQW3</accession>
<keyword evidence="2" id="KW-0614">Plasmid</keyword>
<dbReference type="InterPro" id="IPR025668">
    <property type="entry name" value="Tnp_DDE_dom"/>
</dbReference>